<dbReference type="EMBL" id="DRIH01000059">
    <property type="protein sequence ID" value="HEC67557.1"/>
    <property type="molecule type" value="Genomic_DNA"/>
</dbReference>
<keyword evidence="1" id="KW-0472">Membrane</keyword>
<keyword evidence="1" id="KW-1133">Transmembrane helix</keyword>
<reference evidence="2" key="1">
    <citation type="journal article" date="2020" name="mSystems">
        <title>Genome- and Community-Level Interaction Insights into Carbon Utilization and Element Cycling Functions of Hydrothermarchaeota in Hydrothermal Sediment.</title>
        <authorList>
            <person name="Zhou Z."/>
            <person name="Liu Y."/>
            <person name="Xu W."/>
            <person name="Pan J."/>
            <person name="Luo Z.H."/>
            <person name="Li M."/>
        </authorList>
    </citation>
    <scope>NUCLEOTIDE SEQUENCE [LARGE SCALE GENOMIC DNA]</scope>
    <source>
        <strain evidence="2">HyVt-389</strain>
    </source>
</reference>
<feature type="transmembrane region" description="Helical" evidence="1">
    <location>
        <begin position="55"/>
        <end position="84"/>
    </location>
</feature>
<feature type="transmembrane region" description="Helical" evidence="1">
    <location>
        <begin position="209"/>
        <end position="230"/>
    </location>
</feature>
<sequence length="319" mass="36056">MQITLGIYWHAAVLRHQTNLSYIVYLLTELGLLGTVVAAILQYEMKSKKWYNIRWLLVIVMFLLSALSGKGGTSAFLLILQIYIEFLYRRSFSIKKIFFILLIFLSFVPAVMYYRALDPFRIADQSWLGRTKLFVNYGVGSILKKEKTWEYSPIDLFALRAFEGGTAGRIIAMTPSSIRFAYLDDLEGLLFIWIPRSIFPSKPRLDDGAFISAEYGVGAIGGGTAPPMLIGDLYRRGGYVGILLGMAIMGLIVAKITKFLDWPPKGYVKIMIGGYICIEAIRWYSSTVLGLGPFFLRDLPVVYLLIFTLKKICSARKRA</sequence>
<evidence type="ECO:0000256" key="1">
    <source>
        <dbReference type="SAM" id="Phobius"/>
    </source>
</evidence>
<feature type="transmembrane region" description="Helical" evidence="1">
    <location>
        <begin position="96"/>
        <end position="114"/>
    </location>
</feature>
<organism evidence="2">
    <name type="scientific">Desulfofervidus auxilii</name>
    <dbReference type="NCBI Taxonomy" id="1621989"/>
    <lineage>
        <taxon>Bacteria</taxon>
        <taxon>Pseudomonadati</taxon>
        <taxon>Thermodesulfobacteriota</taxon>
        <taxon>Candidatus Desulfofervidia</taxon>
        <taxon>Candidatus Desulfofervidales</taxon>
        <taxon>Candidatus Desulfofervidaceae</taxon>
        <taxon>Candidatus Desulfofervidus</taxon>
    </lineage>
</organism>
<evidence type="ECO:0000313" key="2">
    <source>
        <dbReference type="EMBL" id="HEC67557.1"/>
    </source>
</evidence>
<comment type="caution">
    <text evidence="2">The sequence shown here is derived from an EMBL/GenBank/DDBJ whole genome shotgun (WGS) entry which is preliminary data.</text>
</comment>
<proteinExistence type="predicted"/>
<feature type="transmembrane region" description="Helical" evidence="1">
    <location>
        <begin position="291"/>
        <end position="309"/>
    </location>
</feature>
<dbReference type="AlphaFoldDB" id="A0A7C1VZC4"/>
<gene>
    <name evidence="2" type="ORF">ENI35_01895</name>
</gene>
<accession>A0A7C1VZC4</accession>
<dbReference type="Proteomes" id="UP000885738">
    <property type="component" value="Unassembled WGS sequence"/>
</dbReference>
<keyword evidence="1" id="KW-0812">Transmembrane</keyword>
<protein>
    <recommendedName>
        <fullName evidence="3">Oligosaccharide repeat unit polymerase</fullName>
    </recommendedName>
</protein>
<evidence type="ECO:0008006" key="3">
    <source>
        <dbReference type="Google" id="ProtNLM"/>
    </source>
</evidence>
<feature type="transmembrane region" description="Helical" evidence="1">
    <location>
        <begin position="236"/>
        <end position="254"/>
    </location>
</feature>
<name>A0A7C1VZC4_DESA2</name>
<feature type="transmembrane region" description="Helical" evidence="1">
    <location>
        <begin position="22"/>
        <end position="43"/>
    </location>
</feature>